<comment type="caution">
    <text evidence="2">The sequence shown here is derived from an EMBL/GenBank/DDBJ whole genome shotgun (WGS) entry which is preliminary data.</text>
</comment>
<sequence>MTEFDAWKLQFGRSYNSPVEEAQRRENLAQQPQTGAEAQHHG</sequence>
<feature type="region of interest" description="Disordered" evidence="1">
    <location>
        <begin position="15"/>
        <end position="42"/>
    </location>
</feature>
<evidence type="ECO:0000313" key="2">
    <source>
        <dbReference type="EMBL" id="KAL3049342.1"/>
    </source>
</evidence>
<keyword evidence="3" id="KW-1185">Reference proteome</keyword>
<proteinExistence type="predicted"/>
<evidence type="ECO:0000256" key="1">
    <source>
        <dbReference type="SAM" id="MobiDB-lite"/>
    </source>
</evidence>
<name>A0ABD2G671_PAGBO</name>
<organism evidence="2 3">
    <name type="scientific">Pagothenia borchgrevinki</name>
    <name type="common">Bald rockcod</name>
    <name type="synonym">Trematomus borchgrevinki</name>
    <dbReference type="NCBI Taxonomy" id="8213"/>
    <lineage>
        <taxon>Eukaryota</taxon>
        <taxon>Metazoa</taxon>
        <taxon>Chordata</taxon>
        <taxon>Craniata</taxon>
        <taxon>Vertebrata</taxon>
        <taxon>Euteleostomi</taxon>
        <taxon>Actinopterygii</taxon>
        <taxon>Neopterygii</taxon>
        <taxon>Teleostei</taxon>
        <taxon>Neoteleostei</taxon>
        <taxon>Acanthomorphata</taxon>
        <taxon>Eupercaria</taxon>
        <taxon>Perciformes</taxon>
        <taxon>Notothenioidei</taxon>
        <taxon>Nototheniidae</taxon>
        <taxon>Pagothenia</taxon>
    </lineage>
</organism>
<dbReference type="EMBL" id="JBIYXZ010002082">
    <property type="protein sequence ID" value="KAL3049342.1"/>
    <property type="molecule type" value="Genomic_DNA"/>
</dbReference>
<accession>A0ABD2G671</accession>
<dbReference type="AlphaFoldDB" id="A0ABD2G671"/>
<evidence type="ECO:0000313" key="3">
    <source>
        <dbReference type="Proteomes" id="UP001619887"/>
    </source>
</evidence>
<reference evidence="2 3" key="1">
    <citation type="journal article" date="2022" name="G3 (Bethesda)">
        <title>Evaluating Illumina-, Nanopore-, and PacBio-based genome assembly strategies with the bald notothen, Trematomus borchgrevinki.</title>
        <authorList>
            <person name="Rayamajhi N."/>
            <person name="Cheng C.C."/>
            <person name="Catchen J.M."/>
        </authorList>
    </citation>
    <scope>NUCLEOTIDE SEQUENCE [LARGE SCALE GENOMIC DNA]</scope>
    <source>
        <strain evidence="2">AGRC-2024</strain>
    </source>
</reference>
<reference evidence="2 3" key="2">
    <citation type="journal article" date="2024" name="G3 (Bethesda)">
        <title>The genome of the cryopelagic Antarctic bald notothen, Trematomus borchgrevinki.</title>
        <authorList>
            <person name="Rayamajhi N."/>
            <person name="Rivera-Colon A.G."/>
            <person name="Minhas B.F."/>
            <person name="Cheng C.C."/>
            <person name="Catchen J.M."/>
        </authorList>
    </citation>
    <scope>NUCLEOTIDE SEQUENCE [LARGE SCALE GENOMIC DNA]</scope>
    <source>
        <strain evidence="2">AGRC-2024</strain>
    </source>
</reference>
<protein>
    <submittedName>
        <fullName evidence="2">Uncharacterized protein</fullName>
    </submittedName>
</protein>
<gene>
    <name evidence="2" type="ORF">OYC64_008745</name>
</gene>
<dbReference type="Proteomes" id="UP001619887">
    <property type="component" value="Unassembled WGS sequence"/>
</dbReference>